<reference evidence="4" key="3">
    <citation type="submission" date="2025-09" db="UniProtKB">
        <authorList>
            <consortium name="Ensembl"/>
        </authorList>
    </citation>
    <scope>IDENTIFICATION</scope>
</reference>
<feature type="signal peptide" evidence="3">
    <location>
        <begin position="1"/>
        <end position="16"/>
    </location>
</feature>
<feature type="coiled-coil region" evidence="2">
    <location>
        <begin position="331"/>
        <end position="365"/>
    </location>
</feature>
<evidence type="ECO:0000313" key="5">
    <source>
        <dbReference type="Proteomes" id="UP000291022"/>
    </source>
</evidence>
<keyword evidence="5" id="KW-1185">Reference proteome</keyword>
<dbReference type="GO" id="GO:0005576">
    <property type="term" value="C:extracellular region"/>
    <property type="evidence" value="ECO:0007669"/>
    <property type="project" value="InterPro"/>
</dbReference>
<dbReference type="PANTHER" id="PTHR14096">
    <property type="entry name" value="APOLIPOPROTEIN L"/>
    <property type="match status" value="1"/>
</dbReference>
<dbReference type="GO" id="GO:0016020">
    <property type="term" value="C:membrane"/>
    <property type="evidence" value="ECO:0007669"/>
    <property type="project" value="TreeGrafter"/>
</dbReference>
<evidence type="ECO:0000313" key="4">
    <source>
        <dbReference type="Ensembl" id="ENSUAMP00000001451.1"/>
    </source>
</evidence>
<dbReference type="PANTHER" id="PTHR14096:SF27">
    <property type="entry name" value="APOLIPOPROTEIN L2"/>
    <property type="match status" value="1"/>
</dbReference>
<keyword evidence="3" id="KW-0732">Signal</keyword>
<proteinExistence type="inferred from homology"/>
<evidence type="ECO:0000256" key="2">
    <source>
        <dbReference type="SAM" id="Coils"/>
    </source>
</evidence>
<dbReference type="OMA" id="NICAINV"/>
<feature type="chain" id="PRO_5019124600" description="Apolipoprotein L3" evidence="3">
    <location>
        <begin position="17"/>
        <end position="368"/>
    </location>
</feature>
<dbReference type="InterPro" id="IPR008405">
    <property type="entry name" value="ApoL"/>
</dbReference>
<dbReference type="AlphaFoldDB" id="A0A452QAJ8"/>
<accession>A0A452QAJ8</accession>
<feature type="coiled-coil region" evidence="2">
    <location>
        <begin position="86"/>
        <end position="140"/>
    </location>
</feature>
<evidence type="ECO:0000256" key="1">
    <source>
        <dbReference type="ARBA" id="ARBA00010090"/>
    </source>
</evidence>
<keyword evidence="2" id="KW-0175">Coiled coil</keyword>
<name>A0A452QAJ8_URSAM</name>
<organism evidence="4 5">
    <name type="scientific">Ursus americanus</name>
    <name type="common">American black bear</name>
    <name type="synonym">Euarctos americanus</name>
    <dbReference type="NCBI Taxonomy" id="9643"/>
    <lineage>
        <taxon>Eukaryota</taxon>
        <taxon>Metazoa</taxon>
        <taxon>Chordata</taxon>
        <taxon>Craniata</taxon>
        <taxon>Vertebrata</taxon>
        <taxon>Euteleostomi</taxon>
        <taxon>Mammalia</taxon>
        <taxon>Eutheria</taxon>
        <taxon>Laurasiatheria</taxon>
        <taxon>Carnivora</taxon>
        <taxon>Caniformia</taxon>
        <taxon>Ursidae</taxon>
        <taxon>Ursus</taxon>
    </lineage>
</organism>
<reference evidence="5" key="1">
    <citation type="submission" date="2016-06" db="EMBL/GenBank/DDBJ databases">
        <title>De novo assembly and RNA-Seq shows season-dependent expression and editing in black bear kidneys.</title>
        <authorList>
            <person name="Korstanje R."/>
            <person name="Srivastava A."/>
            <person name="Sarsani V.K."/>
            <person name="Sheehan S.M."/>
            <person name="Seger R.L."/>
            <person name="Barter M.E."/>
            <person name="Lindqvist C."/>
            <person name="Brody L.C."/>
            <person name="Mullikin J.C."/>
        </authorList>
    </citation>
    <scope>NUCLEOTIDE SEQUENCE [LARGE SCALE GENOMIC DNA]</scope>
</reference>
<dbReference type="Pfam" id="PF05461">
    <property type="entry name" value="ApoL"/>
    <property type="match status" value="1"/>
</dbReference>
<dbReference type="GO" id="GO:0008289">
    <property type="term" value="F:lipid binding"/>
    <property type="evidence" value="ECO:0007669"/>
    <property type="project" value="InterPro"/>
</dbReference>
<dbReference type="GO" id="GO:0042157">
    <property type="term" value="P:lipoprotein metabolic process"/>
    <property type="evidence" value="ECO:0007669"/>
    <property type="project" value="InterPro"/>
</dbReference>
<sequence>MCFCDLSQWLLQSVFSLSIVGVPSPGTCHCQIETSPPPACPGPPGEALVEEVIECFQNSVSREELHFLLTNHEAWERFVAKATLSREEADAVREGLDRLVMEAEDQLSREGLLSVFPQVKLDLEERIRKLRELADDVDRVHKTCTRSNMVAGSAGIASGVLTLLGLGLAPFTAGASLTLSAAGAGLGAVSAVTQVSTSIMEYSSESSAQAQASRLTSSEFDRGEIAARLLHDNIPQFFSSTGKFVQALPNIAKNVRAIKLARVKPSLVDKAWRIMRGQSVSVRSGRQVMKAFGGTALAMSKGARIMGAVTPGAFLAMDVYNLMKDSRHLKEGAKAESAEELRQDAQELERKLEIVTKIYESLTEGRTP</sequence>
<comment type="similarity">
    <text evidence="1">Belongs to the apolipoprotein L family.</text>
</comment>
<reference evidence="4" key="2">
    <citation type="submission" date="2025-08" db="UniProtKB">
        <authorList>
            <consortium name="Ensembl"/>
        </authorList>
    </citation>
    <scope>IDENTIFICATION</scope>
</reference>
<protein>
    <recommendedName>
        <fullName evidence="6">Apolipoprotein L3</fullName>
    </recommendedName>
</protein>
<evidence type="ECO:0000256" key="3">
    <source>
        <dbReference type="SAM" id="SignalP"/>
    </source>
</evidence>
<evidence type="ECO:0008006" key="6">
    <source>
        <dbReference type="Google" id="ProtNLM"/>
    </source>
</evidence>
<dbReference type="GO" id="GO:0006869">
    <property type="term" value="P:lipid transport"/>
    <property type="evidence" value="ECO:0007669"/>
    <property type="project" value="InterPro"/>
</dbReference>
<dbReference type="Proteomes" id="UP000291022">
    <property type="component" value="Unassembled WGS sequence"/>
</dbReference>
<dbReference type="Ensembl" id="ENSUAMT00000001675.1">
    <property type="protein sequence ID" value="ENSUAMP00000001451.1"/>
    <property type="gene ID" value="ENSUAMG00000001380.1"/>
</dbReference>
<dbReference type="GeneTree" id="ENSGT01030000234599"/>
<dbReference type="STRING" id="9643.ENSUAMP00000001451"/>